<name>A0A3M7I0V8_HORWE</name>
<evidence type="ECO:0000313" key="3">
    <source>
        <dbReference type="Proteomes" id="UP000281677"/>
    </source>
</evidence>
<gene>
    <name evidence="2" type="ORF">D0859_16922</name>
</gene>
<feature type="compositionally biased region" description="Acidic residues" evidence="1">
    <location>
        <begin position="171"/>
        <end position="191"/>
    </location>
</feature>
<comment type="caution">
    <text evidence="2">The sequence shown here is derived from an EMBL/GenBank/DDBJ whole genome shotgun (WGS) entry which is preliminary data.</text>
</comment>
<dbReference type="Proteomes" id="UP000281677">
    <property type="component" value="Unassembled WGS sequence"/>
</dbReference>
<dbReference type="AlphaFoldDB" id="A0A3M7I0V8"/>
<feature type="compositionally biased region" description="Basic and acidic residues" evidence="1">
    <location>
        <begin position="149"/>
        <end position="170"/>
    </location>
</feature>
<organism evidence="2 3">
    <name type="scientific">Hortaea werneckii</name>
    <name type="common">Black yeast</name>
    <name type="synonym">Cladosporium werneckii</name>
    <dbReference type="NCBI Taxonomy" id="91943"/>
    <lineage>
        <taxon>Eukaryota</taxon>
        <taxon>Fungi</taxon>
        <taxon>Dikarya</taxon>
        <taxon>Ascomycota</taxon>
        <taxon>Pezizomycotina</taxon>
        <taxon>Dothideomycetes</taxon>
        <taxon>Dothideomycetidae</taxon>
        <taxon>Mycosphaerellales</taxon>
        <taxon>Teratosphaeriaceae</taxon>
        <taxon>Hortaea</taxon>
    </lineage>
</organism>
<protein>
    <submittedName>
        <fullName evidence="2">Uncharacterized protein</fullName>
    </submittedName>
</protein>
<reference evidence="2 3" key="1">
    <citation type="journal article" date="2018" name="BMC Genomics">
        <title>Genomic evidence for intraspecific hybridization in a clonal and extremely halotolerant yeast.</title>
        <authorList>
            <person name="Gostincar C."/>
            <person name="Stajich J.E."/>
            <person name="Zupancic J."/>
            <person name="Zalar P."/>
            <person name="Gunde-Cimerman N."/>
        </authorList>
    </citation>
    <scope>NUCLEOTIDE SEQUENCE [LARGE SCALE GENOMIC DNA]</scope>
    <source>
        <strain evidence="2 3">EXF-120</strain>
    </source>
</reference>
<feature type="region of interest" description="Disordered" evidence="1">
    <location>
        <begin position="34"/>
        <end position="191"/>
    </location>
</feature>
<feature type="compositionally biased region" description="Basic residues" evidence="1">
    <location>
        <begin position="37"/>
        <end position="46"/>
    </location>
</feature>
<dbReference type="OrthoDB" id="3905416at2759"/>
<feature type="compositionally biased region" description="Polar residues" evidence="1">
    <location>
        <begin position="58"/>
        <end position="92"/>
    </location>
</feature>
<proteinExistence type="predicted"/>
<evidence type="ECO:0000256" key="1">
    <source>
        <dbReference type="SAM" id="MobiDB-lite"/>
    </source>
</evidence>
<evidence type="ECO:0000313" key="2">
    <source>
        <dbReference type="EMBL" id="RMZ19089.1"/>
    </source>
</evidence>
<accession>A0A3M7I0V8</accession>
<dbReference type="VEuPathDB" id="FungiDB:BTJ68_11588"/>
<dbReference type="EMBL" id="QWIT01001145">
    <property type="protein sequence ID" value="RMZ19089.1"/>
    <property type="molecule type" value="Genomic_DNA"/>
</dbReference>
<sequence>MLEQLTERDCKIISILLKGKGDWDYVTTAGGFANRKSAQKAARRVTAKLPLPNPPTGSPTTQLPTPQATRKPQTTRPKTGGLRSNASAGRPSTSKKDMANPSDGQTNVEEEGQGLDREGVGEGEAQSMVEGVGQGMDQGFDRFVVGRPYNEKVDRDFRQSHRDALRADHSSEDEEEEEHDNDDDDDDEMEW</sequence>